<comment type="caution">
    <text evidence="2">The sequence shown here is derived from an EMBL/GenBank/DDBJ whole genome shotgun (WGS) entry which is preliminary data.</text>
</comment>
<evidence type="ECO:0000313" key="3">
    <source>
        <dbReference type="Proteomes" id="UP001501725"/>
    </source>
</evidence>
<protein>
    <recommendedName>
        <fullName evidence="4">DUF3667 domain-containing protein</fullName>
    </recommendedName>
</protein>
<feature type="transmembrane region" description="Helical" evidence="1">
    <location>
        <begin position="84"/>
        <end position="102"/>
    </location>
</feature>
<evidence type="ECO:0000256" key="1">
    <source>
        <dbReference type="SAM" id="Phobius"/>
    </source>
</evidence>
<proteinExistence type="predicted"/>
<dbReference type="EMBL" id="BAABGY010000019">
    <property type="protein sequence ID" value="GAA4344581.1"/>
    <property type="molecule type" value="Genomic_DNA"/>
</dbReference>
<keyword evidence="1" id="KW-0472">Membrane</keyword>
<feature type="transmembrane region" description="Helical" evidence="1">
    <location>
        <begin position="177"/>
        <end position="201"/>
    </location>
</feature>
<dbReference type="Proteomes" id="UP001501725">
    <property type="component" value="Unassembled WGS sequence"/>
</dbReference>
<dbReference type="RefSeq" id="WP_345258396.1">
    <property type="nucleotide sequence ID" value="NZ_BAABGY010000019.1"/>
</dbReference>
<keyword evidence="3" id="KW-1185">Reference proteome</keyword>
<evidence type="ECO:0000313" key="2">
    <source>
        <dbReference type="EMBL" id="GAA4344581.1"/>
    </source>
</evidence>
<reference evidence="3" key="1">
    <citation type="journal article" date="2019" name="Int. J. Syst. Evol. Microbiol.">
        <title>The Global Catalogue of Microorganisms (GCM) 10K type strain sequencing project: providing services to taxonomists for standard genome sequencing and annotation.</title>
        <authorList>
            <consortium name="The Broad Institute Genomics Platform"/>
            <consortium name="The Broad Institute Genome Sequencing Center for Infectious Disease"/>
            <person name="Wu L."/>
            <person name="Ma J."/>
        </authorList>
    </citation>
    <scope>NUCLEOTIDE SEQUENCE [LARGE SCALE GENOMIC DNA]</scope>
    <source>
        <strain evidence="3">JCM 17919</strain>
    </source>
</reference>
<organism evidence="2 3">
    <name type="scientific">Flaviaesturariibacter amylovorans</name>
    <dbReference type="NCBI Taxonomy" id="1084520"/>
    <lineage>
        <taxon>Bacteria</taxon>
        <taxon>Pseudomonadati</taxon>
        <taxon>Bacteroidota</taxon>
        <taxon>Chitinophagia</taxon>
        <taxon>Chitinophagales</taxon>
        <taxon>Chitinophagaceae</taxon>
        <taxon>Flaviaestuariibacter</taxon>
    </lineage>
</organism>
<feature type="transmembrane region" description="Helical" evidence="1">
    <location>
        <begin position="213"/>
        <end position="232"/>
    </location>
</feature>
<sequence>MHESPATCLNCAAPLSPDYTYCPACSQRTRLHRLSLHEIAHEAWHYFTHADRSILSLVRNLATRTGAVARRYVDGRRKATFPPLNFFLIVGTLFVLVASTIAPKPSFDVLKAHPEVAAITDSVKQAKYIMVYERQHRVITFMSKYSNVVSMVAVPLTTLLFWLFYRKGRYNYAEHLVAGLFMVGFTNLVYALLMVPVAALLGVRLGGSGSLPLVSLHLCLQVAYGAVFYYYFINRRGAGAACKAAFVSLAATAFWFFLSGTAIGIYIATGFKALR</sequence>
<keyword evidence="1" id="KW-0812">Transmembrane</keyword>
<evidence type="ECO:0008006" key="4">
    <source>
        <dbReference type="Google" id="ProtNLM"/>
    </source>
</evidence>
<feature type="transmembrane region" description="Helical" evidence="1">
    <location>
        <begin position="244"/>
        <end position="268"/>
    </location>
</feature>
<dbReference type="Pfam" id="PF12412">
    <property type="entry name" value="DUF3667"/>
    <property type="match status" value="1"/>
</dbReference>
<accession>A0ABP8HUC3</accession>
<name>A0ABP8HUC3_9BACT</name>
<feature type="transmembrane region" description="Helical" evidence="1">
    <location>
        <begin position="145"/>
        <end position="165"/>
    </location>
</feature>
<dbReference type="InterPro" id="IPR022134">
    <property type="entry name" value="DUF3667"/>
</dbReference>
<keyword evidence="1" id="KW-1133">Transmembrane helix</keyword>
<gene>
    <name evidence="2" type="ORF">GCM10023184_46090</name>
</gene>